<dbReference type="GO" id="GO:0032993">
    <property type="term" value="C:protein-DNA complex"/>
    <property type="evidence" value="ECO:0007669"/>
    <property type="project" value="TreeGrafter"/>
</dbReference>
<dbReference type="Gene3D" id="1.10.10.10">
    <property type="entry name" value="Winged helix-like DNA-binding domain superfamily/Winged helix DNA-binding domain"/>
    <property type="match status" value="1"/>
</dbReference>
<dbReference type="Pfam" id="PF00126">
    <property type="entry name" value="HTH_1"/>
    <property type="match status" value="1"/>
</dbReference>
<comment type="similarity">
    <text evidence="1">Belongs to the LysR transcriptional regulatory family.</text>
</comment>
<dbReference type="CDD" id="cd05466">
    <property type="entry name" value="PBP2_LTTR_substrate"/>
    <property type="match status" value="1"/>
</dbReference>
<keyword evidence="4" id="KW-0804">Transcription</keyword>
<dbReference type="AlphaFoldDB" id="A6BFW9"/>
<reference evidence="6 7" key="1">
    <citation type="submission" date="2007-03" db="EMBL/GenBank/DDBJ databases">
        <authorList>
            <person name="Fulton L."/>
            <person name="Clifton S."/>
            <person name="Fulton B."/>
            <person name="Xu J."/>
            <person name="Minx P."/>
            <person name="Pepin K.H."/>
            <person name="Johnson M."/>
            <person name="Thiruvilangam P."/>
            <person name="Bhonagiri V."/>
            <person name="Nash W.E."/>
            <person name="Mardis E.R."/>
            <person name="Wilson R.K."/>
        </authorList>
    </citation>
    <scope>NUCLEOTIDE SEQUENCE [LARGE SCALE GENOMIC DNA]</scope>
    <source>
        <strain evidence="6 7">DSM 13814</strain>
    </source>
</reference>
<dbReference type="FunFam" id="1.10.10.10:FF:000001">
    <property type="entry name" value="LysR family transcriptional regulator"/>
    <property type="match status" value="1"/>
</dbReference>
<dbReference type="PANTHER" id="PTHR30346:SF28">
    <property type="entry name" value="HTH-TYPE TRANSCRIPTIONAL REGULATOR CYNR"/>
    <property type="match status" value="1"/>
</dbReference>
<dbReference type="HOGENOM" id="CLU_039613_6_2_9"/>
<dbReference type="InterPro" id="IPR000847">
    <property type="entry name" value="LysR_HTH_N"/>
</dbReference>
<dbReference type="InterPro" id="IPR036390">
    <property type="entry name" value="WH_DNA-bd_sf"/>
</dbReference>
<gene>
    <name evidence="6" type="ORF">DORLON_01191</name>
</gene>
<evidence type="ECO:0000259" key="5">
    <source>
        <dbReference type="PROSITE" id="PS50931"/>
    </source>
</evidence>
<reference evidence="6 7" key="2">
    <citation type="submission" date="2007-04" db="EMBL/GenBank/DDBJ databases">
        <title>Draft genome sequence of Dorea longicatena (DSM 13814).</title>
        <authorList>
            <person name="Sudarsanam P."/>
            <person name="Ley R."/>
            <person name="Guruge J."/>
            <person name="Turnbaugh P.J."/>
            <person name="Mahowald M."/>
            <person name="Liep D."/>
            <person name="Gordon J."/>
        </authorList>
    </citation>
    <scope>NUCLEOTIDE SEQUENCE [LARGE SCALE GENOMIC DNA]</scope>
    <source>
        <strain evidence="6 7">DSM 13814</strain>
    </source>
</reference>
<keyword evidence="3" id="KW-0238">DNA-binding</keyword>
<accession>A6BFW9</accession>
<proteinExistence type="inferred from homology"/>
<sequence>MVLFINNSYIFYFYHIEKGNFMELKQLEYFRAIVDAGTISGAARDLHMTQPPLSYQIKMLEEELQVPLFLRGKKRITLTEAGKTLYEQAGNLLILSDLAKREVIKSSQSATLHIGMTPSTVSMMSDHLLHFAKKYPKVRFDVHEGSTFTLKDQLENRIIDLTTLRTPIALNGCETKPLLKESLMAMSIPDSPLLQERSSIPLKELSRQPLILSYRYRKYMLAAFERAGLMCDIYFTCGDARTAMTMAEKGLGIAILPASMQTLSSKLTSCRISGADLTTEILLAWRKEQLPEEIQDFLKMWD</sequence>
<dbReference type="PROSITE" id="PS50931">
    <property type="entry name" value="HTH_LYSR"/>
    <property type="match status" value="1"/>
</dbReference>
<dbReference type="Proteomes" id="UP000004016">
    <property type="component" value="Unassembled WGS sequence"/>
</dbReference>
<dbReference type="SUPFAM" id="SSF53850">
    <property type="entry name" value="Periplasmic binding protein-like II"/>
    <property type="match status" value="1"/>
</dbReference>
<dbReference type="GO" id="GO:0003700">
    <property type="term" value="F:DNA-binding transcription factor activity"/>
    <property type="evidence" value="ECO:0007669"/>
    <property type="project" value="InterPro"/>
</dbReference>
<keyword evidence="2" id="KW-0805">Transcription regulation</keyword>
<name>A6BFW9_9FIRM</name>
<dbReference type="EMBL" id="AAXB02000004">
    <property type="protein sequence ID" value="EDM63525.1"/>
    <property type="molecule type" value="Genomic_DNA"/>
</dbReference>
<evidence type="ECO:0000313" key="6">
    <source>
        <dbReference type="EMBL" id="EDM63525.1"/>
    </source>
</evidence>
<dbReference type="SUPFAM" id="SSF46785">
    <property type="entry name" value="Winged helix' DNA-binding domain"/>
    <property type="match status" value="1"/>
</dbReference>
<dbReference type="eggNOG" id="COG0583">
    <property type="taxonomic scope" value="Bacteria"/>
</dbReference>
<dbReference type="InterPro" id="IPR036388">
    <property type="entry name" value="WH-like_DNA-bd_sf"/>
</dbReference>
<dbReference type="InterPro" id="IPR005119">
    <property type="entry name" value="LysR_subst-bd"/>
</dbReference>
<dbReference type="PANTHER" id="PTHR30346">
    <property type="entry name" value="TRANSCRIPTIONAL DUAL REGULATOR HCAR-RELATED"/>
    <property type="match status" value="1"/>
</dbReference>
<dbReference type="Pfam" id="PF03466">
    <property type="entry name" value="LysR_substrate"/>
    <property type="match status" value="1"/>
</dbReference>
<evidence type="ECO:0000256" key="1">
    <source>
        <dbReference type="ARBA" id="ARBA00009437"/>
    </source>
</evidence>
<dbReference type="Gene3D" id="3.40.190.290">
    <property type="match status" value="1"/>
</dbReference>
<evidence type="ECO:0000256" key="3">
    <source>
        <dbReference type="ARBA" id="ARBA00023125"/>
    </source>
</evidence>
<evidence type="ECO:0000313" key="7">
    <source>
        <dbReference type="Proteomes" id="UP000004016"/>
    </source>
</evidence>
<organism evidence="6 7">
    <name type="scientific">Dorea longicatena DSM 13814</name>
    <dbReference type="NCBI Taxonomy" id="411462"/>
    <lineage>
        <taxon>Bacteria</taxon>
        <taxon>Bacillati</taxon>
        <taxon>Bacillota</taxon>
        <taxon>Clostridia</taxon>
        <taxon>Lachnospirales</taxon>
        <taxon>Lachnospiraceae</taxon>
        <taxon>Dorea</taxon>
    </lineage>
</organism>
<dbReference type="PRINTS" id="PR00039">
    <property type="entry name" value="HTHLYSR"/>
</dbReference>
<evidence type="ECO:0000256" key="2">
    <source>
        <dbReference type="ARBA" id="ARBA00023015"/>
    </source>
</evidence>
<dbReference type="GO" id="GO:0003677">
    <property type="term" value="F:DNA binding"/>
    <property type="evidence" value="ECO:0007669"/>
    <property type="project" value="UniProtKB-KW"/>
</dbReference>
<comment type="caution">
    <text evidence="6">The sequence shown here is derived from an EMBL/GenBank/DDBJ whole genome shotgun (WGS) entry which is preliminary data.</text>
</comment>
<feature type="domain" description="HTH lysR-type" evidence="5">
    <location>
        <begin position="22"/>
        <end position="79"/>
    </location>
</feature>
<protein>
    <submittedName>
        <fullName evidence="6">LysR substrate binding domain protein</fullName>
    </submittedName>
</protein>
<evidence type="ECO:0000256" key="4">
    <source>
        <dbReference type="ARBA" id="ARBA00023163"/>
    </source>
</evidence>